<keyword evidence="1" id="KW-0378">Hydrolase</keyword>
<dbReference type="EC" id="3.1.26.5" evidence="1"/>
<evidence type="ECO:0000313" key="2">
    <source>
        <dbReference type="Proteomes" id="UP001165960"/>
    </source>
</evidence>
<gene>
    <name evidence="1" type="primary">RPP40_1</name>
    <name evidence="1" type="ORF">DSO57_1006671</name>
</gene>
<dbReference type="Proteomes" id="UP001165960">
    <property type="component" value="Unassembled WGS sequence"/>
</dbReference>
<proteinExistence type="predicted"/>
<name>A0ACC2SWH8_9FUNG</name>
<protein>
    <submittedName>
        <fullName evidence="1">Ribonuclease P protein subunit p40</fullName>
        <ecNumber evidence="1">3.1.26.5</ecNumber>
    </submittedName>
</protein>
<comment type="caution">
    <text evidence="1">The sequence shown here is derived from an EMBL/GenBank/DDBJ whole genome shotgun (WGS) entry which is preliminary data.</text>
</comment>
<keyword evidence="2" id="KW-1185">Reference proteome</keyword>
<dbReference type="EMBL" id="QTSX02004279">
    <property type="protein sequence ID" value="KAJ9066745.1"/>
    <property type="molecule type" value="Genomic_DNA"/>
</dbReference>
<accession>A0ACC2SWH8</accession>
<sequence>MTRDITVRPDPISRILATQGKLFPEAAVDDVTLLGPVEALSQRCIKNRPFVQQCEIQWALREALNTDQSSQNSASPLSLKEIQSKLKKVQPKFYKATFKLQSLLVDPETDAAFLLHDYLTKRSICALSYGTRIDCDDVIAITPEEGLVLNVTKETYQTLGLVGTELKVRGKSIGRYQITLDLLSLVTSKSKLAERVRWCFSHTYCQDITFLMAFTDPVTAKDIEAETLLNFLAPGAHKAYQTNPNIQKIKKTDVPNYAITSPTFASPFSAPLENACTQENLLELMEWSGAISCSLVNAHGTSDVLQSHNVCYEKGQTIRISWRGFLTPAHTERIYKLWSEAMLAAHSEPTSSHLQIGAFVSWGFEDSPISWRQRVQSKSPHTFHLSGENISFLFALPSLQTLPYLMVNATCPDDLAMA</sequence>
<organism evidence="1 2">
    <name type="scientific">Entomophthora muscae</name>
    <dbReference type="NCBI Taxonomy" id="34485"/>
    <lineage>
        <taxon>Eukaryota</taxon>
        <taxon>Fungi</taxon>
        <taxon>Fungi incertae sedis</taxon>
        <taxon>Zoopagomycota</taxon>
        <taxon>Entomophthoromycotina</taxon>
        <taxon>Entomophthoromycetes</taxon>
        <taxon>Entomophthorales</taxon>
        <taxon>Entomophthoraceae</taxon>
        <taxon>Entomophthora</taxon>
    </lineage>
</organism>
<evidence type="ECO:0000313" key="1">
    <source>
        <dbReference type="EMBL" id="KAJ9066745.1"/>
    </source>
</evidence>
<reference evidence="1" key="1">
    <citation type="submission" date="2022-04" db="EMBL/GenBank/DDBJ databases">
        <title>Genome of the entomopathogenic fungus Entomophthora muscae.</title>
        <authorList>
            <person name="Elya C."/>
            <person name="Lovett B.R."/>
            <person name="Lee E."/>
            <person name="Macias A.M."/>
            <person name="Hajek A.E."/>
            <person name="De Bivort B.L."/>
            <person name="Kasson M.T."/>
            <person name="De Fine Licht H.H."/>
            <person name="Stajich J.E."/>
        </authorList>
    </citation>
    <scope>NUCLEOTIDE SEQUENCE</scope>
    <source>
        <strain evidence="1">Berkeley</strain>
    </source>
</reference>